<sequence>MSQEPHSRPSQDKRVQLEAIFLKSVGESLPREGWVDLMCLLVGKPRAADLLKEIGDKPEISVKDFLDLFFDEAAQELGTTNEYAAQPSQELHGESPEVKALKQELEQTKQQLRAAQAKTEEKEQELQRLQKLDTKEQAEANFVEFTCHLLSAECLCLFSAKL</sequence>
<evidence type="ECO:0000256" key="1">
    <source>
        <dbReference type="SAM" id="Coils"/>
    </source>
</evidence>
<comment type="caution">
    <text evidence="2">The sequence shown here is derived from an EMBL/GenBank/DDBJ whole genome shotgun (WGS) entry which is preliminary data.</text>
</comment>
<protein>
    <submittedName>
        <fullName evidence="2">Uncharacterized protein</fullName>
    </submittedName>
</protein>
<evidence type="ECO:0000313" key="2">
    <source>
        <dbReference type="EMBL" id="CAJ1377491.1"/>
    </source>
</evidence>
<gene>
    <name evidence="2" type="ORF">EVOR1521_LOCUS6271</name>
</gene>
<proteinExistence type="predicted"/>
<dbReference type="EMBL" id="CAUJNA010000467">
    <property type="protein sequence ID" value="CAJ1377491.1"/>
    <property type="molecule type" value="Genomic_DNA"/>
</dbReference>
<keyword evidence="1" id="KW-0175">Coiled coil</keyword>
<name>A0AA36MML3_9DINO</name>
<accession>A0AA36MML3</accession>
<feature type="coiled-coil region" evidence="1">
    <location>
        <begin position="98"/>
        <end position="139"/>
    </location>
</feature>
<evidence type="ECO:0000313" key="3">
    <source>
        <dbReference type="Proteomes" id="UP001178507"/>
    </source>
</evidence>
<dbReference type="Proteomes" id="UP001178507">
    <property type="component" value="Unassembled WGS sequence"/>
</dbReference>
<organism evidence="2 3">
    <name type="scientific">Effrenium voratum</name>
    <dbReference type="NCBI Taxonomy" id="2562239"/>
    <lineage>
        <taxon>Eukaryota</taxon>
        <taxon>Sar</taxon>
        <taxon>Alveolata</taxon>
        <taxon>Dinophyceae</taxon>
        <taxon>Suessiales</taxon>
        <taxon>Symbiodiniaceae</taxon>
        <taxon>Effrenium</taxon>
    </lineage>
</organism>
<dbReference type="AlphaFoldDB" id="A0AA36MML3"/>
<reference evidence="2" key="1">
    <citation type="submission" date="2023-08" db="EMBL/GenBank/DDBJ databases">
        <authorList>
            <person name="Chen Y."/>
            <person name="Shah S."/>
            <person name="Dougan E. K."/>
            <person name="Thang M."/>
            <person name="Chan C."/>
        </authorList>
    </citation>
    <scope>NUCLEOTIDE SEQUENCE</scope>
</reference>
<keyword evidence="3" id="KW-1185">Reference proteome</keyword>